<evidence type="ECO:0000256" key="4">
    <source>
        <dbReference type="ARBA" id="ARBA00023172"/>
    </source>
</evidence>
<dbReference type="VEuPathDB" id="FungiDB:PITG_04613"/>
<evidence type="ECO:0000256" key="3">
    <source>
        <dbReference type="ARBA" id="ARBA00022763"/>
    </source>
</evidence>
<keyword evidence="5" id="KW-0234">DNA repair</keyword>
<dbReference type="InterPro" id="IPR050191">
    <property type="entry name" value="ATP-dep_DNA_ligase"/>
</dbReference>
<dbReference type="HOGENOM" id="CLU_1242227_0_0_1"/>
<dbReference type="GO" id="GO:0005634">
    <property type="term" value="C:nucleus"/>
    <property type="evidence" value="ECO:0007669"/>
    <property type="project" value="TreeGrafter"/>
</dbReference>
<protein>
    <recommendedName>
        <fullName evidence="6">DNA ligase ATP-dependent N-terminal domain-containing protein</fullName>
    </recommendedName>
</protein>
<accession>D0N1M7</accession>
<evidence type="ECO:0000256" key="5">
    <source>
        <dbReference type="ARBA" id="ARBA00023204"/>
    </source>
</evidence>
<dbReference type="RefSeq" id="XP_002905365.1">
    <property type="nucleotide sequence ID" value="XM_002905319.1"/>
</dbReference>
<dbReference type="eggNOG" id="ENOG502SP3Z">
    <property type="taxonomic scope" value="Eukaryota"/>
</dbReference>
<dbReference type="STRING" id="403677.D0N1M7"/>
<reference evidence="8" key="1">
    <citation type="journal article" date="2009" name="Nature">
        <title>Genome sequence and analysis of the Irish potato famine pathogen Phytophthora infestans.</title>
        <authorList>
            <consortium name="The Broad Institute Genome Sequencing Platform"/>
            <person name="Haas B.J."/>
            <person name="Kamoun S."/>
            <person name="Zody M.C."/>
            <person name="Jiang R.H."/>
            <person name="Handsaker R.E."/>
            <person name="Cano L.M."/>
            <person name="Grabherr M."/>
            <person name="Kodira C.D."/>
            <person name="Raffaele S."/>
            <person name="Torto-Alalibo T."/>
            <person name="Bozkurt T.O."/>
            <person name="Ah-Fong A.M."/>
            <person name="Alvarado L."/>
            <person name="Anderson V.L."/>
            <person name="Armstrong M.R."/>
            <person name="Avrova A."/>
            <person name="Baxter L."/>
            <person name="Beynon J."/>
            <person name="Boevink P.C."/>
            <person name="Bollmann S.R."/>
            <person name="Bos J.I."/>
            <person name="Bulone V."/>
            <person name="Cai G."/>
            <person name="Cakir C."/>
            <person name="Carrington J.C."/>
            <person name="Chawner M."/>
            <person name="Conti L."/>
            <person name="Costanzo S."/>
            <person name="Ewan R."/>
            <person name="Fahlgren N."/>
            <person name="Fischbach M.A."/>
            <person name="Fugelstad J."/>
            <person name="Gilroy E.M."/>
            <person name="Gnerre S."/>
            <person name="Green P.J."/>
            <person name="Grenville-Briggs L.J."/>
            <person name="Griffith J."/>
            <person name="Grunwald N.J."/>
            <person name="Horn K."/>
            <person name="Horner N.R."/>
            <person name="Hu C.H."/>
            <person name="Huitema E."/>
            <person name="Jeong D.H."/>
            <person name="Jones A.M."/>
            <person name="Jones J.D."/>
            <person name="Jones R.W."/>
            <person name="Karlsson E.K."/>
            <person name="Kunjeti S.G."/>
            <person name="Lamour K."/>
            <person name="Liu Z."/>
            <person name="Ma L."/>
            <person name="Maclean D."/>
            <person name="Chibucos M.C."/>
            <person name="McDonald H."/>
            <person name="McWalters J."/>
            <person name="Meijer H.J."/>
            <person name="Morgan W."/>
            <person name="Morris P.F."/>
            <person name="Munro C.A."/>
            <person name="O'Neill K."/>
            <person name="Ospina-Giraldo M."/>
            <person name="Pinzon A."/>
            <person name="Pritchard L."/>
            <person name="Ramsahoye B."/>
            <person name="Ren Q."/>
            <person name="Restrepo S."/>
            <person name="Roy S."/>
            <person name="Sadanandom A."/>
            <person name="Savidor A."/>
            <person name="Schornack S."/>
            <person name="Schwartz D.C."/>
            <person name="Schumann U.D."/>
            <person name="Schwessinger B."/>
            <person name="Seyer L."/>
            <person name="Sharpe T."/>
            <person name="Silvar C."/>
            <person name="Song J."/>
            <person name="Studholme D.J."/>
            <person name="Sykes S."/>
            <person name="Thines M."/>
            <person name="van de Vondervoort P.J."/>
            <person name="Phuntumart V."/>
            <person name="Wawra S."/>
            <person name="Weide R."/>
            <person name="Win J."/>
            <person name="Young C."/>
            <person name="Zhou S."/>
            <person name="Fry W."/>
            <person name="Meyers B.C."/>
            <person name="van West P."/>
            <person name="Ristaino J."/>
            <person name="Govers F."/>
            <person name="Birch P.R."/>
            <person name="Whisson S.C."/>
            <person name="Judelson H.S."/>
            <person name="Nusbaum C."/>
        </authorList>
    </citation>
    <scope>NUCLEOTIDE SEQUENCE [LARGE SCALE GENOMIC DNA]</scope>
    <source>
        <strain evidence="8">T30-4</strain>
    </source>
</reference>
<dbReference type="PANTHER" id="PTHR45674:SF4">
    <property type="entry name" value="DNA LIGASE 1"/>
    <property type="match status" value="1"/>
</dbReference>
<keyword evidence="3" id="KW-0227">DNA damage</keyword>
<dbReference type="EMBL" id="DS028123">
    <property type="protein sequence ID" value="EEY68206.1"/>
    <property type="molecule type" value="Genomic_DNA"/>
</dbReference>
<dbReference type="GeneID" id="9475748"/>
<dbReference type="GO" id="GO:0003677">
    <property type="term" value="F:DNA binding"/>
    <property type="evidence" value="ECO:0007669"/>
    <property type="project" value="InterPro"/>
</dbReference>
<evidence type="ECO:0000256" key="2">
    <source>
        <dbReference type="ARBA" id="ARBA00022598"/>
    </source>
</evidence>
<keyword evidence="4" id="KW-0233">DNA recombination</keyword>
<dbReference type="InterPro" id="IPR012308">
    <property type="entry name" value="DNA_ligase_ATP-dep_N"/>
</dbReference>
<dbReference type="AlphaFoldDB" id="D0N1M7"/>
<dbReference type="InterPro" id="IPR036599">
    <property type="entry name" value="DNA_ligase_N_sf"/>
</dbReference>
<dbReference type="OrthoDB" id="10398941at2759"/>
<dbReference type="Gene3D" id="1.10.3260.10">
    <property type="entry name" value="DNA ligase, ATP-dependent, N-terminal domain"/>
    <property type="match status" value="1"/>
</dbReference>
<feature type="domain" description="DNA ligase ATP-dependent N-terminal" evidence="6">
    <location>
        <begin position="55"/>
        <end position="215"/>
    </location>
</feature>
<dbReference type="GO" id="GO:0005739">
    <property type="term" value="C:mitochondrion"/>
    <property type="evidence" value="ECO:0007669"/>
    <property type="project" value="TreeGrafter"/>
</dbReference>
<evidence type="ECO:0000256" key="1">
    <source>
        <dbReference type="ARBA" id="ARBA00007572"/>
    </source>
</evidence>
<evidence type="ECO:0000259" key="6">
    <source>
        <dbReference type="Pfam" id="PF04675"/>
    </source>
</evidence>
<dbReference type="InParanoid" id="D0N1M7"/>
<proteinExistence type="inferred from homology"/>
<dbReference type="GO" id="GO:0003910">
    <property type="term" value="F:DNA ligase (ATP) activity"/>
    <property type="evidence" value="ECO:0007669"/>
    <property type="project" value="InterPro"/>
</dbReference>
<keyword evidence="2" id="KW-0436">Ligase</keyword>
<keyword evidence="8" id="KW-1185">Reference proteome</keyword>
<dbReference type="GO" id="GO:0006273">
    <property type="term" value="P:lagging strand elongation"/>
    <property type="evidence" value="ECO:0007669"/>
    <property type="project" value="TreeGrafter"/>
</dbReference>
<comment type="similarity">
    <text evidence="1">Belongs to the ATP-dependent DNA ligase family.</text>
</comment>
<evidence type="ECO:0000313" key="7">
    <source>
        <dbReference type="EMBL" id="EEY68206.1"/>
    </source>
</evidence>
<gene>
    <name evidence="7" type="ORF">PITG_04613</name>
</gene>
<dbReference type="GO" id="GO:0006281">
    <property type="term" value="P:DNA repair"/>
    <property type="evidence" value="ECO:0007669"/>
    <property type="project" value="UniProtKB-KW"/>
</dbReference>
<dbReference type="SUPFAM" id="SSF117018">
    <property type="entry name" value="ATP-dependent DNA ligase DNA-binding domain"/>
    <property type="match status" value="1"/>
</dbReference>
<name>D0N1M7_PHYIT</name>
<dbReference type="Pfam" id="PF04675">
    <property type="entry name" value="DNA_ligase_A_N"/>
    <property type="match status" value="1"/>
</dbReference>
<organism evidence="7 8">
    <name type="scientific">Phytophthora infestans (strain T30-4)</name>
    <name type="common">Potato late blight agent</name>
    <dbReference type="NCBI Taxonomy" id="403677"/>
    <lineage>
        <taxon>Eukaryota</taxon>
        <taxon>Sar</taxon>
        <taxon>Stramenopiles</taxon>
        <taxon>Oomycota</taxon>
        <taxon>Peronosporomycetes</taxon>
        <taxon>Peronosporales</taxon>
        <taxon>Peronosporaceae</taxon>
        <taxon>Phytophthora</taxon>
    </lineage>
</organism>
<sequence length="223" mass="24832">MAVPRRRWLHARLHNRAYRYRHSFLHRVSSFSTYSLFAESPSVAITSHSGHKPGSFKTLAHTFSAVEDVKNSRVAGVQLLSDGYRRLLALPTSQELACALYLTASQLAPPYEGVELRFGAKSFVRFLKQLETEEIGDLDSRETLEKLLATFPDYGRATQALLDSGRAVVPEIEDIGELLSIQAVYEQLMAIATDEGAGGVARKQQLALKLLQQCRRGFFSSVC</sequence>
<dbReference type="OMA" id="HTANWEQ"/>
<dbReference type="PANTHER" id="PTHR45674">
    <property type="entry name" value="DNA LIGASE 1/3 FAMILY MEMBER"/>
    <property type="match status" value="1"/>
</dbReference>
<dbReference type="Proteomes" id="UP000006643">
    <property type="component" value="Unassembled WGS sequence"/>
</dbReference>
<dbReference type="GO" id="GO:0006310">
    <property type="term" value="P:DNA recombination"/>
    <property type="evidence" value="ECO:0007669"/>
    <property type="project" value="UniProtKB-KW"/>
</dbReference>
<evidence type="ECO:0000313" key="8">
    <source>
        <dbReference type="Proteomes" id="UP000006643"/>
    </source>
</evidence>
<dbReference type="KEGG" id="pif:PITG_04613"/>